<comment type="caution">
    <text evidence="8">The sequence shown here is derived from an EMBL/GenBank/DDBJ whole genome shotgun (WGS) entry which is preliminary data.</text>
</comment>
<keyword evidence="4 5" id="KW-0408">Iron</keyword>
<dbReference type="AlphaFoldDB" id="A0A3R7NC97"/>
<dbReference type="PROSITE" id="PS51471">
    <property type="entry name" value="FE2OG_OXY"/>
    <property type="match status" value="1"/>
</dbReference>
<dbReference type="InterPro" id="IPR037151">
    <property type="entry name" value="AlkB-like_sf"/>
</dbReference>
<evidence type="ECO:0000256" key="2">
    <source>
        <dbReference type="ARBA" id="ARBA00022964"/>
    </source>
</evidence>
<proteinExistence type="predicted"/>
<dbReference type="InterPro" id="IPR005123">
    <property type="entry name" value="Oxoglu/Fe-dep_dioxygenase_dom"/>
</dbReference>
<keyword evidence="2" id="KW-0223">Dioxygenase</keyword>
<sequence length="407" mass="46014">MGEKWLSLLGVVSCPRHRVGSLVCELMAVRRPITFSVVAQSFVCCALLSVFFFLNFFCFCAAPSLPCEAKVKAAMQQESASPQYAGGESLALTPFRRAEKRYKLYRLDRRAARRQMMPETDFNDVVDVRHPDANTEHNRSRLRSVQGLGDSQARCFAFTSVPGLLLFPECIPVEEQQALCRDAVLKYADSRQHPNHLSTHVSEPKCTTRYEAPMRWATLGFSYDWTTKTYSRGRYSPFPLALRRRIDDILHMCGCIPELSGASVSTYEPQTAIVNYFSVGSMMMAHQDVSEESMQQPLISISLGCSCVFLMGTASREEAPYAFWLRSGDVAVFSGPARVAFHSIPRIMDDCPTHLCSRSEEHEDEPHGGGKDVDDDDAYWRAQMRHMRININVRQVYSDSCKFIFES</sequence>
<dbReference type="Pfam" id="PF13532">
    <property type="entry name" value="2OG-FeII_Oxy_2"/>
    <property type="match status" value="1"/>
</dbReference>
<evidence type="ECO:0000256" key="4">
    <source>
        <dbReference type="ARBA" id="ARBA00023004"/>
    </source>
</evidence>
<evidence type="ECO:0000256" key="6">
    <source>
        <dbReference type="SAM" id="Phobius"/>
    </source>
</evidence>
<dbReference type="GO" id="GO:0035515">
    <property type="term" value="F:oxidative RNA demethylase activity"/>
    <property type="evidence" value="ECO:0007669"/>
    <property type="project" value="TreeGrafter"/>
</dbReference>
<dbReference type="RefSeq" id="XP_029235808.1">
    <property type="nucleotide sequence ID" value="XM_029384328.1"/>
</dbReference>
<dbReference type="GO" id="GO:0005737">
    <property type="term" value="C:cytoplasm"/>
    <property type="evidence" value="ECO:0007669"/>
    <property type="project" value="TreeGrafter"/>
</dbReference>
<dbReference type="PANTHER" id="PTHR16557">
    <property type="entry name" value="ALKYLATED DNA REPAIR PROTEIN ALKB-RELATED"/>
    <property type="match status" value="1"/>
</dbReference>
<feature type="binding site" evidence="5">
    <location>
        <position position="288"/>
    </location>
    <ligand>
        <name>Fe cation</name>
        <dbReference type="ChEBI" id="CHEBI:24875"/>
        <note>catalytic</note>
    </ligand>
</feature>
<comment type="cofactor">
    <cofactor evidence="5">
        <name>Fe(2+)</name>
        <dbReference type="ChEBI" id="CHEBI:29033"/>
    </cofactor>
    <text evidence="5">Binds 1 Fe(2+) ion per subunit.</text>
</comment>
<dbReference type="InterPro" id="IPR027450">
    <property type="entry name" value="AlkB-like"/>
</dbReference>
<reference evidence="8 9" key="1">
    <citation type="journal article" date="2018" name="BMC Genomics">
        <title>Genomic comparison of Trypanosoma conorhini and Trypanosoma rangeli to Trypanosoma cruzi strains of high and low virulence.</title>
        <authorList>
            <person name="Bradwell K.R."/>
            <person name="Koparde V.N."/>
            <person name="Matveyev A.V."/>
            <person name="Serrano M.G."/>
            <person name="Alves J.M."/>
            <person name="Parikh H."/>
            <person name="Huang B."/>
            <person name="Lee V."/>
            <person name="Espinosa-Alvarez O."/>
            <person name="Ortiz P.A."/>
            <person name="Costa-Martins A.G."/>
            <person name="Teixeira M.M."/>
            <person name="Buck G.A."/>
        </authorList>
    </citation>
    <scope>NUCLEOTIDE SEQUENCE [LARGE SCALE GENOMIC DNA]</scope>
    <source>
        <strain evidence="8 9">AM80</strain>
    </source>
</reference>
<dbReference type="OMA" id="MMMAHQD"/>
<gene>
    <name evidence="8" type="ORF">TraAM80_07541</name>
</gene>
<dbReference type="OrthoDB" id="6614653at2759"/>
<evidence type="ECO:0000256" key="1">
    <source>
        <dbReference type="ARBA" id="ARBA00022723"/>
    </source>
</evidence>
<evidence type="ECO:0000313" key="9">
    <source>
        <dbReference type="Proteomes" id="UP000283634"/>
    </source>
</evidence>
<keyword evidence="6" id="KW-1133">Transmembrane helix</keyword>
<evidence type="ECO:0000256" key="3">
    <source>
        <dbReference type="ARBA" id="ARBA00023002"/>
    </source>
</evidence>
<dbReference type="GO" id="GO:0008198">
    <property type="term" value="F:ferrous iron binding"/>
    <property type="evidence" value="ECO:0007669"/>
    <property type="project" value="TreeGrafter"/>
</dbReference>
<evidence type="ECO:0000313" key="8">
    <source>
        <dbReference type="EMBL" id="RNF00509.1"/>
    </source>
</evidence>
<name>A0A3R7NC97_TRYRA</name>
<dbReference type="GeneID" id="40331474"/>
<feature type="domain" description="Fe2OG dioxygenase" evidence="7">
    <location>
        <begin position="268"/>
        <end position="397"/>
    </location>
</feature>
<feature type="binding site" evidence="5">
    <location>
        <position position="342"/>
    </location>
    <ligand>
        <name>Fe cation</name>
        <dbReference type="ChEBI" id="CHEBI:24875"/>
        <note>catalytic</note>
    </ligand>
</feature>
<feature type="transmembrane region" description="Helical" evidence="6">
    <location>
        <begin position="37"/>
        <end position="57"/>
    </location>
</feature>
<feature type="binding site" evidence="5">
    <location>
        <position position="286"/>
    </location>
    <ligand>
        <name>Fe cation</name>
        <dbReference type="ChEBI" id="CHEBI:24875"/>
        <note>catalytic</note>
    </ligand>
</feature>
<dbReference type="EMBL" id="MKGL01000321">
    <property type="protein sequence ID" value="RNF00509.1"/>
    <property type="molecule type" value="Genomic_DNA"/>
</dbReference>
<evidence type="ECO:0000256" key="5">
    <source>
        <dbReference type="PIRSR" id="PIRSR604574-2"/>
    </source>
</evidence>
<keyword evidence="1 5" id="KW-0479">Metal-binding</keyword>
<dbReference type="GO" id="GO:0035513">
    <property type="term" value="P:oxidative RNA demethylation"/>
    <property type="evidence" value="ECO:0007669"/>
    <property type="project" value="TreeGrafter"/>
</dbReference>
<dbReference type="Gene3D" id="2.60.120.590">
    <property type="entry name" value="Alpha-ketoglutarate-dependent dioxygenase AlkB-like"/>
    <property type="match status" value="1"/>
</dbReference>
<accession>A0A3R7NC97</accession>
<dbReference type="InterPro" id="IPR004574">
    <property type="entry name" value="Alkb"/>
</dbReference>
<protein>
    <submittedName>
        <fullName evidence="8">Alkylated DNA repair protein</fullName>
    </submittedName>
</protein>
<evidence type="ECO:0000259" key="7">
    <source>
        <dbReference type="PROSITE" id="PS51471"/>
    </source>
</evidence>
<keyword evidence="6" id="KW-0812">Transmembrane</keyword>
<keyword evidence="3" id="KW-0560">Oxidoreductase</keyword>
<organism evidence="8 9">
    <name type="scientific">Trypanosoma rangeli</name>
    <dbReference type="NCBI Taxonomy" id="5698"/>
    <lineage>
        <taxon>Eukaryota</taxon>
        <taxon>Discoba</taxon>
        <taxon>Euglenozoa</taxon>
        <taxon>Kinetoplastea</taxon>
        <taxon>Metakinetoplastina</taxon>
        <taxon>Trypanosomatida</taxon>
        <taxon>Trypanosomatidae</taxon>
        <taxon>Trypanosoma</taxon>
        <taxon>Herpetosoma</taxon>
    </lineage>
</organism>
<dbReference type="Proteomes" id="UP000283634">
    <property type="component" value="Unassembled WGS sequence"/>
</dbReference>
<dbReference type="VEuPathDB" id="TriTrypDB:TRSC58_05869"/>
<keyword evidence="6" id="KW-0472">Membrane</keyword>
<dbReference type="PANTHER" id="PTHR16557:SF2">
    <property type="entry name" value="NUCLEIC ACID DIOXYGENASE ALKBH1"/>
    <property type="match status" value="1"/>
</dbReference>
<dbReference type="GO" id="GO:0035516">
    <property type="term" value="F:broad specificity oxidative DNA demethylase activity"/>
    <property type="evidence" value="ECO:0007669"/>
    <property type="project" value="TreeGrafter"/>
</dbReference>
<dbReference type="SUPFAM" id="SSF51197">
    <property type="entry name" value="Clavaminate synthase-like"/>
    <property type="match status" value="1"/>
</dbReference>
<keyword evidence="9" id="KW-1185">Reference proteome</keyword>